<keyword evidence="14" id="KW-0675">Receptor</keyword>
<keyword evidence="4" id="KW-0410">Iron transport</keyword>
<evidence type="ECO:0000313" key="14">
    <source>
        <dbReference type="EMBL" id="MFC4347969.1"/>
    </source>
</evidence>
<keyword evidence="4" id="KW-0406">Ion transport</keyword>
<evidence type="ECO:0000256" key="9">
    <source>
        <dbReference type="ARBA" id="ARBA00023237"/>
    </source>
</evidence>
<name>A0ABV8UAT7_9PROT</name>
<dbReference type="Gene3D" id="2.170.130.10">
    <property type="entry name" value="TonB-dependent receptor, plug domain"/>
    <property type="match status" value="1"/>
</dbReference>
<feature type="domain" description="Secretin/TonB short N-terminal" evidence="13">
    <location>
        <begin position="64"/>
        <end position="115"/>
    </location>
</feature>
<dbReference type="PANTHER" id="PTHR47234">
    <property type="match status" value="1"/>
</dbReference>
<evidence type="ECO:0000259" key="13">
    <source>
        <dbReference type="SMART" id="SM00965"/>
    </source>
</evidence>
<proteinExistence type="inferred from homology"/>
<keyword evidence="12" id="KW-0732">Signal</keyword>
<evidence type="ECO:0000256" key="1">
    <source>
        <dbReference type="ARBA" id="ARBA00004571"/>
    </source>
</evidence>
<dbReference type="SUPFAM" id="SSF56935">
    <property type="entry name" value="Porins"/>
    <property type="match status" value="1"/>
</dbReference>
<keyword evidence="7 11" id="KW-0798">TonB box</keyword>
<evidence type="ECO:0000256" key="10">
    <source>
        <dbReference type="PROSITE-ProRule" id="PRU01360"/>
    </source>
</evidence>
<dbReference type="Gene3D" id="3.55.50.30">
    <property type="match status" value="1"/>
</dbReference>
<dbReference type="InterPro" id="IPR036942">
    <property type="entry name" value="Beta-barrel_TonB_sf"/>
</dbReference>
<keyword evidence="15" id="KW-1185">Reference proteome</keyword>
<evidence type="ECO:0000313" key="15">
    <source>
        <dbReference type="Proteomes" id="UP001595776"/>
    </source>
</evidence>
<dbReference type="InterPro" id="IPR039426">
    <property type="entry name" value="TonB-dep_rcpt-like"/>
</dbReference>
<dbReference type="InterPro" id="IPR000531">
    <property type="entry name" value="Beta-barrel_TonB"/>
</dbReference>
<evidence type="ECO:0000256" key="8">
    <source>
        <dbReference type="ARBA" id="ARBA00023136"/>
    </source>
</evidence>
<keyword evidence="5 10" id="KW-0812">Transmembrane</keyword>
<protein>
    <submittedName>
        <fullName evidence="14">TonB-dependent receptor domain-containing protein</fullName>
    </submittedName>
</protein>
<keyword evidence="2 10" id="KW-0813">Transport</keyword>
<organism evidence="14 15">
    <name type="scientific">Kordiimonas lipolytica</name>
    <dbReference type="NCBI Taxonomy" id="1662421"/>
    <lineage>
        <taxon>Bacteria</taxon>
        <taxon>Pseudomonadati</taxon>
        <taxon>Pseudomonadota</taxon>
        <taxon>Alphaproteobacteria</taxon>
        <taxon>Kordiimonadales</taxon>
        <taxon>Kordiimonadaceae</taxon>
        <taxon>Kordiimonas</taxon>
    </lineage>
</organism>
<keyword evidence="8 10" id="KW-0472">Membrane</keyword>
<evidence type="ECO:0000256" key="2">
    <source>
        <dbReference type="ARBA" id="ARBA00022448"/>
    </source>
</evidence>
<evidence type="ECO:0000256" key="7">
    <source>
        <dbReference type="ARBA" id="ARBA00023077"/>
    </source>
</evidence>
<dbReference type="InterPro" id="IPR037066">
    <property type="entry name" value="Plug_dom_sf"/>
</dbReference>
<dbReference type="Pfam" id="PF00593">
    <property type="entry name" value="TonB_dep_Rec_b-barrel"/>
    <property type="match status" value="1"/>
</dbReference>
<keyword evidence="9 10" id="KW-0998">Cell outer membrane</keyword>
<dbReference type="Proteomes" id="UP001595776">
    <property type="component" value="Unassembled WGS sequence"/>
</dbReference>
<comment type="subcellular location">
    <subcellularLocation>
        <location evidence="1 10">Cell outer membrane</location>
        <topology evidence="1 10">Multi-pass membrane protein</topology>
    </subcellularLocation>
</comment>
<dbReference type="RefSeq" id="WP_197421279.1">
    <property type="nucleotide sequence ID" value="NZ_JBHSCR010000005.1"/>
</dbReference>
<feature type="signal peptide" evidence="12">
    <location>
        <begin position="1"/>
        <end position="33"/>
    </location>
</feature>
<gene>
    <name evidence="14" type="ORF">ACFO5Q_08945</name>
</gene>
<evidence type="ECO:0000256" key="12">
    <source>
        <dbReference type="SAM" id="SignalP"/>
    </source>
</evidence>
<accession>A0ABV8UAT7</accession>
<feature type="chain" id="PRO_5045770418" evidence="12">
    <location>
        <begin position="34"/>
        <end position="1070"/>
    </location>
</feature>
<evidence type="ECO:0000256" key="4">
    <source>
        <dbReference type="ARBA" id="ARBA00022496"/>
    </source>
</evidence>
<evidence type="ECO:0000256" key="6">
    <source>
        <dbReference type="ARBA" id="ARBA00023004"/>
    </source>
</evidence>
<keyword evidence="3 10" id="KW-1134">Transmembrane beta strand</keyword>
<dbReference type="EMBL" id="JBHSCR010000005">
    <property type="protein sequence ID" value="MFC4347969.1"/>
    <property type="molecule type" value="Genomic_DNA"/>
</dbReference>
<comment type="similarity">
    <text evidence="10 11">Belongs to the TonB-dependent receptor family.</text>
</comment>
<dbReference type="InterPro" id="IPR011662">
    <property type="entry name" value="Secretin/TonB_short_N"/>
</dbReference>
<sequence length="1070" mass="115187">MIKNKSARFSLLTAVSMIPLLAIPNLVSSPVMAAQVASQEKYQFDISAQNLGEALQVFTDVTGIQHLFSDGMIAREAVGSLRGAYTAEQALDILLEKTDYAATFTGAKTVVIRRRGASGAVPAAKEARANPSVTRTEAEPAVTEFDEIVVTGSRIRRSGTTTPTPVTILDSEALALNGDTRLADTLNELPAIRATQTTGNVNTTDDAQEAGTNFLNLRGLGIDRTLVLVNGRRHVGSRPGSAAVDTNTIPSALVDRIEVITGGASAVYGADAVSGVVNLILKDDFEGLAVDGRFGVSDKGDGETYSLSLTGGTNFADDRGNIYVNATYDKSSVIRASNRSYARENLRFAPNPNNTSSSDGIADQILFENTGFIGTPAGGQVVGPNFESFSEFGGPFTFDSNGNIVSQDMGTLVLSYLSQGGGFVDLSAYDLLAVPVERMILSGGFKYDLSDDMRFFFDAKYARNESETDGQPTFGLAGDFTGIPGSFILADNPYVPEALSDILAADGLDGFYVTRTNVDHGGRQSRSQRDTIQLYAGIEGRLSDTLDYTFHYQYGRSENTTEFINERINSRYLQQIDAILDADGNIVCRDASGGCVPLNILGPNAATSEALAFSHVDFLTQGELTQHVVNFTVTGDTAGAVELPGGPVGFAFGAEYRDESSSTEEGALRNSGDLFGISPVADTVGSYDVWELFAEASLPVLRNVPFAQEFNLEGAVRYADYSTIGSATTWKIGADWTPVSDVRFRAVLSQAVRAPNIGELFAAVEQSNVFLNDPCDVDFINAGSATRASNCAALGIAPGFQSNTDAVTTAILSGGNENLQEETADTLTLGVIVTPSFIPDLSLTVDYWNIDIKDAVNAFPAQVLLNGCVDGDSIDNPLCASVSRGNDGNIQSVSSQLINVASFEAAGFDFEMRYRLHLDEAFKTDGMLDFALTATYLDKLNFFAQEGQSQPDREAGELGDPKWIANLRATYRNDRLTVSLYERFFGSQVFDLSEPEEFHDPNRTGSEFYTDLQVRYSFNDRTDFYVGVNNVFDNAPPLLARVPETRAFGDDAVIYDQQGRFFYFGVGMKL</sequence>
<keyword evidence="6" id="KW-0408">Iron</keyword>
<dbReference type="Pfam" id="PF07715">
    <property type="entry name" value="Plug"/>
    <property type="match status" value="1"/>
</dbReference>
<dbReference type="Gene3D" id="2.40.170.20">
    <property type="entry name" value="TonB-dependent receptor, beta-barrel domain"/>
    <property type="match status" value="1"/>
</dbReference>
<dbReference type="SMART" id="SM00965">
    <property type="entry name" value="STN"/>
    <property type="match status" value="1"/>
</dbReference>
<comment type="caution">
    <text evidence="14">The sequence shown here is derived from an EMBL/GenBank/DDBJ whole genome shotgun (WGS) entry which is preliminary data.</text>
</comment>
<dbReference type="PROSITE" id="PS52016">
    <property type="entry name" value="TONB_DEPENDENT_REC_3"/>
    <property type="match status" value="1"/>
</dbReference>
<evidence type="ECO:0000256" key="3">
    <source>
        <dbReference type="ARBA" id="ARBA00022452"/>
    </source>
</evidence>
<evidence type="ECO:0000256" key="5">
    <source>
        <dbReference type="ARBA" id="ARBA00022692"/>
    </source>
</evidence>
<dbReference type="PANTHER" id="PTHR47234:SF2">
    <property type="entry name" value="TONB-DEPENDENT RECEPTOR"/>
    <property type="match status" value="1"/>
</dbReference>
<reference evidence="15" key="1">
    <citation type="journal article" date="2019" name="Int. J. Syst. Evol. Microbiol.">
        <title>The Global Catalogue of Microorganisms (GCM) 10K type strain sequencing project: providing services to taxonomists for standard genome sequencing and annotation.</title>
        <authorList>
            <consortium name="The Broad Institute Genomics Platform"/>
            <consortium name="The Broad Institute Genome Sequencing Center for Infectious Disease"/>
            <person name="Wu L."/>
            <person name="Ma J."/>
        </authorList>
    </citation>
    <scope>NUCLEOTIDE SEQUENCE [LARGE SCALE GENOMIC DNA]</scope>
    <source>
        <strain evidence="15">CGMCC 1.15304</strain>
    </source>
</reference>
<evidence type="ECO:0000256" key="11">
    <source>
        <dbReference type="RuleBase" id="RU003357"/>
    </source>
</evidence>
<dbReference type="InterPro" id="IPR012910">
    <property type="entry name" value="Plug_dom"/>
</dbReference>